<dbReference type="Gene3D" id="1.10.3810.10">
    <property type="entry name" value="Biosynthetic peptidoglycan transglycosylase-like"/>
    <property type="match status" value="1"/>
</dbReference>
<dbReference type="AlphaFoldDB" id="A0A495PY87"/>
<dbReference type="GO" id="GO:0008658">
    <property type="term" value="F:penicillin binding"/>
    <property type="evidence" value="ECO:0007669"/>
    <property type="project" value="InterPro"/>
</dbReference>
<dbReference type="Pfam" id="PF00912">
    <property type="entry name" value="Transgly"/>
    <property type="match status" value="1"/>
</dbReference>
<evidence type="ECO:0000256" key="4">
    <source>
        <dbReference type="ARBA" id="ARBA00007739"/>
    </source>
</evidence>
<name>A0A495PY87_9FLAO</name>
<evidence type="ECO:0000313" key="21">
    <source>
        <dbReference type="EMBL" id="RKS55451.1"/>
    </source>
</evidence>
<keyword evidence="22" id="KW-1185">Reference proteome</keyword>
<evidence type="ECO:0000256" key="10">
    <source>
        <dbReference type="ARBA" id="ARBA00022801"/>
    </source>
</evidence>
<keyword evidence="12" id="KW-0573">Peptidoglycan synthesis</keyword>
<dbReference type="PANTHER" id="PTHR32282">
    <property type="entry name" value="BINDING PROTEIN TRANSPEPTIDASE, PUTATIVE-RELATED"/>
    <property type="match status" value="1"/>
</dbReference>
<evidence type="ECO:0000256" key="12">
    <source>
        <dbReference type="ARBA" id="ARBA00022984"/>
    </source>
</evidence>
<protein>
    <submittedName>
        <fullName evidence="21">Penicillin-binding protein 1A</fullName>
    </submittedName>
</protein>
<evidence type="ECO:0000313" key="22">
    <source>
        <dbReference type="Proteomes" id="UP000276282"/>
    </source>
</evidence>
<comment type="pathway">
    <text evidence="2">Cell wall biogenesis; peptidoglycan biosynthesis.</text>
</comment>
<keyword evidence="8" id="KW-0328">Glycosyltransferase</keyword>
<reference evidence="21 22" key="1">
    <citation type="submission" date="2018-10" db="EMBL/GenBank/DDBJ databases">
        <title>Genomic Encyclopedia of Archaeal and Bacterial Type Strains, Phase II (KMG-II): from individual species to whole genera.</title>
        <authorList>
            <person name="Goeker M."/>
        </authorList>
    </citation>
    <scope>NUCLEOTIDE SEQUENCE [LARGE SCALE GENOMIC DNA]</scope>
    <source>
        <strain evidence="21 22">DSM 19839</strain>
    </source>
</reference>
<keyword evidence="14" id="KW-0511">Multifunctional enzyme</keyword>
<comment type="subcellular location">
    <subcellularLocation>
        <location evidence="1">Cell membrane</location>
    </subcellularLocation>
</comment>
<evidence type="ECO:0000256" key="2">
    <source>
        <dbReference type="ARBA" id="ARBA00004752"/>
    </source>
</evidence>
<evidence type="ECO:0000256" key="9">
    <source>
        <dbReference type="ARBA" id="ARBA00022679"/>
    </source>
</evidence>
<evidence type="ECO:0000256" key="16">
    <source>
        <dbReference type="ARBA" id="ARBA00034000"/>
    </source>
</evidence>
<dbReference type="GO" id="GO:0005886">
    <property type="term" value="C:plasma membrane"/>
    <property type="evidence" value="ECO:0007669"/>
    <property type="project" value="UniProtKB-SubCell"/>
</dbReference>
<keyword evidence="18" id="KW-1133">Transmembrane helix</keyword>
<feature type="domain" description="Glycosyl transferase family 51" evidence="20">
    <location>
        <begin position="77"/>
        <end position="253"/>
    </location>
</feature>
<dbReference type="SUPFAM" id="SSF53955">
    <property type="entry name" value="Lysozyme-like"/>
    <property type="match status" value="1"/>
</dbReference>
<evidence type="ECO:0000256" key="18">
    <source>
        <dbReference type="SAM" id="Phobius"/>
    </source>
</evidence>
<accession>A0A495PY87</accession>
<evidence type="ECO:0000259" key="19">
    <source>
        <dbReference type="Pfam" id="PF00905"/>
    </source>
</evidence>
<evidence type="ECO:0000256" key="17">
    <source>
        <dbReference type="ARBA" id="ARBA00049902"/>
    </source>
</evidence>
<dbReference type="Pfam" id="PF00905">
    <property type="entry name" value="Transpeptidase"/>
    <property type="match status" value="1"/>
</dbReference>
<comment type="catalytic activity">
    <reaction evidence="17">
        <text>[GlcNAc-(1-&gt;4)-Mur2Ac(oyl-L-Ala-gamma-D-Glu-L-Lys-D-Ala-D-Ala)](n)-di-trans,octa-cis-undecaprenyl diphosphate + beta-D-GlcNAc-(1-&gt;4)-Mur2Ac(oyl-L-Ala-gamma-D-Glu-L-Lys-D-Ala-D-Ala)-di-trans,octa-cis-undecaprenyl diphosphate = [GlcNAc-(1-&gt;4)-Mur2Ac(oyl-L-Ala-gamma-D-Glu-L-Lys-D-Ala-D-Ala)](n+1)-di-trans,octa-cis-undecaprenyl diphosphate + di-trans,octa-cis-undecaprenyl diphosphate + H(+)</text>
        <dbReference type="Rhea" id="RHEA:23708"/>
        <dbReference type="Rhea" id="RHEA-COMP:9602"/>
        <dbReference type="Rhea" id="RHEA-COMP:9603"/>
        <dbReference type="ChEBI" id="CHEBI:15378"/>
        <dbReference type="ChEBI" id="CHEBI:58405"/>
        <dbReference type="ChEBI" id="CHEBI:60033"/>
        <dbReference type="ChEBI" id="CHEBI:78435"/>
        <dbReference type="EC" id="2.4.99.28"/>
    </reaction>
</comment>
<dbReference type="InterPro" id="IPR001460">
    <property type="entry name" value="PCN-bd_Tpept"/>
</dbReference>
<evidence type="ECO:0000256" key="14">
    <source>
        <dbReference type="ARBA" id="ARBA00023268"/>
    </source>
</evidence>
<keyword evidence="15" id="KW-0961">Cell wall biogenesis/degradation</keyword>
<dbReference type="GO" id="GO:0071555">
    <property type="term" value="P:cell wall organization"/>
    <property type="evidence" value="ECO:0007669"/>
    <property type="project" value="UniProtKB-KW"/>
</dbReference>
<evidence type="ECO:0000256" key="8">
    <source>
        <dbReference type="ARBA" id="ARBA00022676"/>
    </source>
</evidence>
<dbReference type="GO" id="GO:0006508">
    <property type="term" value="P:proteolysis"/>
    <property type="evidence" value="ECO:0007669"/>
    <property type="project" value="UniProtKB-KW"/>
</dbReference>
<comment type="catalytic activity">
    <reaction evidence="16">
        <text>Preferential cleavage: (Ac)2-L-Lys-D-Ala-|-D-Ala. Also transpeptidation of peptidyl-alanyl moieties that are N-acyl substituents of D-alanine.</text>
        <dbReference type="EC" id="3.4.16.4"/>
    </reaction>
</comment>
<keyword evidence="7" id="KW-0645">Protease</keyword>
<comment type="similarity">
    <text evidence="4">In the N-terminal section; belongs to the glycosyltransferase 51 family.</text>
</comment>
<keyword evidence="13 18" id="KW-0472">Membrane</keyword>
<evidence type="ECO:0000256" key="15">
    <source>
        <dbReference type="ARBA" id="ARBA00023316"/>
    </source>
</evidence>
<evidence type="ECO:0000256" key="3">
    <source>
        <dbReference type="ARBA" id="ARBA00007090"/>
    </source>
</evidence>
<dbReference type="GO" id="GO:0009002">
    <property type="term" value="F:serine-type D-Ala-D-Ala carboxypeptidase activity"/>
    <property type="evidence" value="ECO:0007669"/>
    <property type="project" value="UniProtKB-EC"/>
</dbReference>
<evidence type="ECO:0000256" key="13">
    <source>
        <dbReference type="ARBA" id="ARBA00023136"/>
    </source>
</evidence>
<dbReference type="GO" id="GO:0008955">
    <property type="term" value="F:peptidoglycan glycosyltransferase activity"/>
    <property type="evidence" value="ECO:0007669"/>
    <property type="project" value="UniProtKB-EC"/>
</dbReference>
<organism evidence="21 22">
    <name type="scientific">Gillisia mitskevichiae</name>
    <dbReference type="NCBI Taxonomy" id="270921"/>
    <lineage>
        <taxon>Bacteria</taxon>
        <taxon>Pseudomonadati</taxon>
        <taxon>Bacteroidota</taxon>
        <taxon>Flavobacteriia</taxon>
        <taxon>Flavobacteriales</taxon>
        <taxon>Flavobacteriaceae</taxon>
        <taxon>Gillisia</taxon>
    </lineage>
</organism>
<evidence type="ECO:0000256" key="6">
    <source>
        <dbReference type="ARBA" id="ARBA00022645"/>
    </source>
</evidence>
<comment type="similarity">
    <text evidence="3">In the C-terminal section; belongs to the transpeptidase family.</text>
</comment>
<dbReference type="EMBL" id="RBLG01000001">
    <property type="protein sequence ID" value="RKS55451.1"/>
    <property type="molecule type" value="Genomic_DNA"/>
</dbReference>
<keyword evidence="5" id="KW-1003">Cell membrane</keyword>
<dbReference type="GO" id="GO:0009252">
    <property type="term" value="P:peptidoglycan biosynthetic process"/>
    <property type="evidence" value="ECO:0007669"/>
    <property type="project" value="UniProtKB-KW"/>
</dbReference>
<dbReference type="GO" id="GO:0030288">
    <property type="term" value="C:outer membrane-bounded periplasmic space"/>
    <property type="evidence" value="ECO:0007669"/>
    <property type="project" value="TreeGrafter"/>
</dbReference>
<evidence type="ECO:0000256" key="11">
    <source>
        <dbReference type="ARBA" id="ARBA00022960"/>
    </source>
</evidence>
<sequence length="776" mass="87838">MAPMANPSKKTPSKNSKKPTSFRKYIIGFWTLFGAGILFIVLLFLLAGWGAFGKMPKFEELENPETNLATEIFSSNGETLGKYYSENRTPIKFEDLPDHLIEALVATEDERYYQHSGIDAQGTLRAAVFLGTRGGASTITQQLAKLLFTEDVSKNFVERVIQKFKEYIIAIRLERQYTKEEIITMYFNKYDFIYQAVGIRSAAKIYFDKEAKDLKLEESAVLVAMLKNSALYNPIRRPELVKQRRDQVFKQMEKNGFLTREEKAALQETPMKITFTPQGHDEGIATYFRVYLQGFMKDWIEKNPKADGSSYNIYRDGLRIYTSIDSRMQEFAEDAVSKHMANLQKEFDKQNENNKTAPFRDINEDEVANIVRNAMRVSERWHKMEAQGKSKDEIIKSFDKKREMRVFSWKGSRDTIMTPKDSILYYKSFLQAGMMSMTPQTGEVKAWVGGIDFKSFKYEHVKQAKRQVGSTFKPFVYATAIDQLKLSPCDTLPRNRFTIEAGKMGAQSDWSPANSDGKYEGMMTLKSALANSVNTISARLIAQTGPRPVIELLSKLGVDTKEIPAVPSIALGTADMSLFEMVSAYSTFANEGVYVKPVIVNRIEDKNGTVLYQHVPETKDVLSKQTAFVTVNLMEGVTQFGTGTRLRGNWAVNNDYYKRAMTGYPYDFKNPIAGKTGTTQNGSDGWFMGMVPNLVTGVWVGGEDRAVHFPGISFGQGATMALPIWGMYMKDVYTEKDLGVSSGAFPRPENVSIEIDCDNYKKEKNDSQMIPDELDF</sequence>
<keyword evidence="18" id="KW-0812">Transmembrane</keyword>
<keyword evidence="6" id="KW-0121">Carboxypeptidase</keyword>
<dbReference type="InterPro" id="IPR012338">
    <property type="entry name" value="Beta-lactam/transpept-like"/>
</dbReference>
<evidence type="ECO:0000259" key="20">
    <source>
        <dbReference type="Pfam" id="PF00912"/>
    </source>
</evidence>
<dbReference type="InterPro" id="IPR023346">
    <property type="entry name" value="Lysozyme-like_dom_sf"/>
</dbReference>
<keyword evidence="9" id="KW-0808">Transferase</keyword>
<evidence type="ECO:0000256" key="7">
    <source>
        <dbReference type="ARBA" id="ARBA00022670"/>
    </source>
</evidence>
<proteinExistence type="inferred from homology"/>
<keyword evidence="11" id="KW-0133">Cell shape</keyword>
<dbReference type="Gene3D" id="3.40.710.10">
    <property type="entry name" value="DD-peptidase/beta-lactamase superfamily"/>
    <property type="match status" value="2"/>
</dbReference>
<dbReference type="PANTHER" id="PTHR32282:SF11">
    <property type="entry name" value="PENICILLIN-BINDING PROTEIN 1B"/>
    <property type="match status" value="1"/>
</dbReference>
<evidence type="ECO:0000256" key="1">
    <source>
        <dbReference type="ARBA" id="ARBA00004236"/>
    </source>
</evidence>
<dbReference type="InterPro" id="IPR001264">
    <property type="entry name" value="Glyco_trans_51"/>
</dbReference>
<feature type="domain" description="Penicillin-binding protein transpeptidase" evidence="19">
    <location>
        <begin position="436"/>
        <end position="693"/>
    </location>
</feature>
<keyword evidence="10" id="KW-0378">Hydrolase</keyword>
<dbReference type="Proteomes" id="UP000276282">
    <property type="component" value="Unassembled WGS sequence"/>
</dbReference>
<dbReference type="InterPro" id="IPR036950">
    <property type="entry name" value="PBP_transglycosylase"/>
</dbReference>
<evidence type="ECO:0000256" key="5">
    <source>
        <dbReference type="ARBA" id="ARBA00022475"/>
    </source>
</evidence>
<comment type="caution">
    <text evidence="21">The sequence shown here is derived from an EMBL/GenBank/DDBJ whole genome shotgun (WGS) entry which is preliminary data.</text>
</comment>
<feature type="transmembrane region" description="Helical" evidence="18">
    <location>
        <begin position="25"/>
        <end position="52"/>
    </location>
</feature>
<gene>
    <name evidence="21" type="ORF">BC962_0414</name>
</gene>
<dbReference type="SUPFAM" id="SSF56601">
    <property type="entry name" value="beta-lactamase/transpeptidase-like"/>
    <property type="match status" value="1"/>
</dbReference>
<dbReference type="GO" id="GO:0008360">
    <property type="term" value="P:regulation of cell shape"/>
    <property type="evidence" value="ECO:0007669"/>
    <property type="project" value="UniProtKB-KW"/>
</dbReference>
<dbReference type="InterPro" id="IPR050396">
    <property type="entry name" value="Glycosyltr_51/Transpeptidase"/>
</dbReference>